<evidence type="ECO:0000313" key="3">
    <source>
        <dbReference type="EMBL" id="EXB86683.1"/>
    </source>
</evidence>
<dbReference type="eggNOG" id="ENOG502RZ5T">
    <property type="taxonomic scope" value="Eukaryota"/>
</dbReference>
<sequence length="393" mass="44758">MNRHNLFFKTPILAPSSSPENRRLRIADILTDDEEDHAGYGTLGDDDDGMSGVGERRRRERSPSFHCSSPRRIIARCFAALRPARERRISALRREKREELGEVSGHTTRLMNALNSRDSPVSGSESEDSGRCRNDASFNMGVACALLYLIGASKTEITKMVEVRKQMEILLRNFREELQNRNSGLKPIEIDDSVAYSTNHIRESSNSSTQISLQMNSARTTSYVVPESETTLECDDSFRRVVHEREQHLTGMDELEAELEAELELLELHVDTEHPLVLPQQQGLKGIMDTASSVSHSSSSTFGEVIDPQETAHILFEGHSEVPPIELERRLHELLEARQQERIHELEEALECAKQKLREKEWEVSWWKDTAKLMSQHVPQPSRIVSQHDPITF</sequence>
<evidence type="ECO:0000256" key="2">
    <source>
        <dbReference type="SAM" id="MobiDB-lite"/>
    </source>
</evidence>
<feature type="coiled-coil region" evidence="1">
    <location>
        <begin position="336"/>
        <end position="363"/>
    </location>
</feature>
<dbReference type="KEGG" id="mnt:21396397"/>
<gene>
    <name evidence="3" type="ORF">L484_013214</name>
</gene>
<dbReference type="Proteomes" id="UP000030645">
    <property type="component" value="Unassembled WGS sequence"/>
</dbReference>
<feature type="region of interest" description="Disordered" evidence="2">
    <location>
        <begin position="99"/>
        <end position="131"/>
    </location>
</feature>
<dbReference type="PANTHER" id="PTHR33476:SF22">
    <property type="entry name" value="PROTEIN POLAR LOCALIZATION DURING ASYMMETRIC DIVISION AND REDISTRIBUTION"/>
    <property type="match status" value="1"/>
</dbReference>
<evidence type="ECO:0000313" key="4">
    <source>
        <dbReference type="Proteomes" id="UP000030645"/>
    </source>
</evidence>
<name>W9RPX8_9ROSA</name>
<keyword evidence="4" id="KW-1185">Reference proteome</keyword>
<feature type="compositionally biased region" description="Basic and acidic residues" evidence="2">
    <location>
        <begin position="54"/>
        <end position="63"/>
    </location>
</feature>
<dbReference type="PANTHER" id="PTHR33476">
    <property type="entry name" value="EMB|CAB62613.1"/>
    <property type="match status" value="1"/>
</dbReference>
<accession>W9RPX8</accession>
<dbReference type="OrthoDB" id="1192207at2759"/>
<reference evidence="4" key="1">
    <citation type="submission" date="2013-01" db="EMBL/GenBank/DDBJ databases">
        <title>Draft Genome Sequence of a Mulberry Tree, Morus notabilis C.K. Schneid.</title>
        <authorList>
            <person name="He N."/>
            <person name="Zhao S."/>
        </authorList>
    </citation>
    <scope>NUCLEOTIDE SEQUENCE</scope>
</reference>
<protein>
    <recommendedName>
        <fullName evidence="5">Protein POLAR LOCALIZATION DURING ASYMMETRIC DIVISION AND REDISTRIBUTION</fullName>
    </recommendedName>
</protein>
<dbReference type="AlphaFoldDB" id="W9RPX8"/>
<evidence type="ECO:0000256" key="1">
    <source>
        <dbReference type="SAM" id="Coils"/>
    </source>
</evidence>
<evidence type="ECO:0008006" key="5">
    <source>
        <dbReference type="Google" id="ProtNLM"/>
    </source>
</evidence>
<keyword evidence="1" id="KW-0175">Coiled coil</keyword>
<feature type="compositionally biased region" description="Polar residues" evidence="2">
    <location>
        <begin position="105"/>
        <end position="124"/>
    </location>
</feature>
<feature type="region of interest" description="Disordered" evidence="2">
    <location>
        <begin position="36"/>
        <end position="66"/>
    </location>
</feature>
<dbReference type="InterPro" id="IPR040348">
    <property type="entry name" value="POLAR-like"/>
</dbReference>
<organism evidence="3 4">
    <name type="scientific">Morus notabilis</name>
    <dbReference type="NCBI Taxonomy" id="981085"/>
    <lineage>
        <taxon>Eukaryota</taxon>
        <taxon>Viridiplantae</taxon>
        <taxon>Streptophyta</taxon>
        <taxon>Embryophyta</taxon>
        <taxon>Tracheophyta</taxon>
        <taxon>Spermatophyta</taxon>
        <taxon>Magnoliopsida</taxon>
        <taxon>eudicotyledons</taxon>
        <taxon>Gunneridae</taxon>
        <taxon>Pentapetalae</taxon>
        <taxon>rosids</taxon>
        <taxon>fabids</taxon>
        <taxon>Rosales</taxon>
        <taxon>Moraceae</taxon>
        <taxon>Moreae</taxon>
        <taxon>Morus</taxon>
    </lineage>
</organism>
<dbReference type="GO" id="GO:0008356">
    <property type="term" value="P:asymmetric cell division"/>
    <property type="evidence" value="ECO:0007669"/>
    <property type="project" value="InterPro"/>
</dbReference>
<dbReference type="EMBL" id="KE344918">
    <property type="protein sequence ID" value="EXB86683.1"/>
    <property type="molecule type" value="Genomic_DNA"/>
</dbReference>
<dbReference type="STRING" id="981085.W9RPX8"/>
<proteinExistence type="predicted"/>